<proteinExistence type="predicted"/>
<dbReference type="CDD" id="cd06558">
    <property type="entry name" value="crotonase-like"/>
    <property type="match status" value="1"/>
</dbReference>
<accession>A0ABW5DMP2</accession>
<keyword evidence="6" id="KW-1185">Reference proteome</keyword>
<protein>
    <recommendedName>
        <fullName evidence="2">3-hydroxyisobutyryl-CoA hydrolase</fullName>
        <ecNumber evidence="2">3.1.2.4</ecNumber>
    </recommendedName>
</protein>
<dbReference type="Pfam" id="PF16113">
    <property type="entry name" value="ECH_2"/>
    <property type="match status" value="1"/>
</dbReference>
<evidence type="ECO:0000313" key="5">
    <source>
        <dbReference type="EMBL" id="MFD2262408.1"/>
    </source>
</evidence>
<organism evidence="5 6">
    <name type="scientific">Lacibacterium aquatile</name>
    <dbReference type="NCBI Taxonomy" id="1168082"/>
    <lineage>
        <taxon>Bacteria</taxon>
        <taxon>Pseudomonadati</taxon>
        <taxon>Pseudomonadota</taxon>
        <taxon>Alphaproteobacteria</taxon>
        <taxon>Rhodospirillales</taxon>
        <taxon>Rhodospirillaceae</taxon>
    </lineage>
</organism>
<evidence type="ECO:0000256" key="2">
    <source>
        <dbReference type="ARBA" id="ARBA00011915"/>
    </source>
</evidence>
<evidence type="ECO:0000313" key="6">
    <source>
        <dbReference type="Proteomes" id="UP001597295"/>
    </source>
</evidence>
<keyword evidence="3 5" id="KW-0378">Hydrolase</keyword>
<name>A0ABW5DMP2_9PROT</name>
<dbReference type="EC" id="3.1.2.4" evidence="2"/>
<evidence type="ECO:0000259" key="4">
    <source>
        <dbReference type="Pfam" id="PF16113"/>
    </source>
</evidence>
<evidence type="ECO:0000256" key="3">
    <source>
        <dbReference type="ARBA" id="ARBA00022801"/>
    </source>
</evidence>
<dbReference type="Gene3D" id="3.90.226.10">
    <property type="entry name" value="2-enoyl-CoA Hydratase, Chain A, domain 1"/>
    <property type="match status" value="1"/>
</dbReference>
<dbReference type="EMBL" id="JBHUIP010000004">
    <property type="protein sequence ID" value="MFD2262408.1"/>
    <property type="molecule type" value="Genomic_DNA"/>
</dbReference>
<dbReference type="SUPFAM" id="SSF52096">
    <property type="entry name" value="ClpP/crotonase"/>
    <property type="match status" value="1"/>
</dbReference>
<reference evidence="6" key="1">
    <citation type="journal article" date="2019" name="Int. J. Syst. Evol. Microbiol.">
        <title>The Global Catalogue of Microorganisms (GCM) 10K type strain sequencing project: providing services to taxonomists for standard genome sequencing and annotation.</title>
        <authorList>
            <consortium name="The Broad Institute Genomics Platform"/>
            <consortium name="The Broad Institute Genome Sequencing Center for Infectious Disease"/>
            <person name="Wu L."/>
            <person name="Ma J."/>
        </authorList>
    </citation>
    <scope>NUCLEOTIDE SEQUENCE [LARGE SCALE GENOMIC DNA]</scope>
    <source>
        <strain evidence="6">CGMCC 1.19062</strain>
    </source>
</reference>
<dbReference type="PANTHER" id="PTHR43176">
    <property type="entry name" value="3-HYDROXYISOBUTYRYL-COA HYDROLASE-RELATED"/>
    <property type="match status" value="1"/>
</dbReference>
<comment type="caution">
    <text evidence="5">The sequence shown here is derived from an EMBL/GenBank/DDBJ whole genome shotgun (WGS) entry which is preliminary data.</text>
</comment>
<dbReference type="RefSeq" id="WP_379875364.1">
    <property type="nucleotide sequence ID" value="NZ_JBHUIP010000004.1"/>
</dbReference>
<dbReference type="InterPro" id="IPR045004">
    <property type="entry name" value="ECH_dom"/>
</dbReference>
<gene>
    <name evidence="5" type="ORF">ACFSM5_05865</name>
</gene>
<dbReference type="InterPro" id="IPR029045">
    <property type="entry name" value="ClpP/crotonase-like_dom_sf"/>
</dbReference>
<dbReference type="Proteomes" id="UP001597295">
    <property type="component" value="Unassembled WGS sequence"/>
</dbReference>
<dbReference type="InterPro" id="IPR032259">
    <property type="entry name" value="HIBYL-CoA-H"/>
</dbReference>
<dbReference type="GO" id="GO:0016787">
    <property type="term" value="F:hydrolase activity"/>
    <property type="evidence" value="ECO:0007669"/>
    <property type="project" value="UniProtKB-KW"/>
</dbReference>
<feature type="domain" description="Enoyl-CoA hydratase/isomerase" evidence="4">
    <location>
        <begin position="15"/>
        <end position="341"/>
    </location>
</feature>
<comment type="catalytic activity">
    <reaction evidence="1">
        <text>3-hydroxy-2-methylpropanoyl-CoA + H2O = 3-hydroxy-2-methylpropanoate + CoA + H(+)</text>
        <dbReference type="Rhea" id="RHEA:20888"/>
        <dbReference type="ChEBI" id="CHEBI:11805"/>
        <dbReference type="ChEBI" id="CHEBI:15377"/>
        <dbReference type="ChEBI" id="CHEBI:15378"/>
        <dbReference type="ChEBI" id="CHEBI:57287"/>
        <dbReference type="ChEBI" id="CHEBI:57340"/>
        <dbReference type="EC" id="3.1.2.4"/>
    </reaction>
</comment>
<dbReference type="NCBIfam" id="NF004127">
    <property type="entry name" value="PRK05617.1"/>
    <property type="match status" value="1"/>
</dbReference>
<sequence length="352" mass="38411">MTEDVLLTRDRGALVITLNRPKALNALSLEMIRAITPALRAAAVDPEVDFILIEGTGERAFCAGGDVRAVAMATRDPDSRLPSDFFAEEYTLNHLIHTFPKPFVALVRGICMGGGVGLSVHGSHRVVAEQNLTFAMPETGIGLFPDVGATWMLTRCPGATGMYLALTGARLGSEDAFYVGYATHIVKDEDFDAVKAALLERSPADKAGVDAVLAEFQKRVLSVAMLAPHRPAIDRCFGLGSIEAILAALRIENTPWAEEQRAILATKSPTSLKVTFEQIWGGRDLSIEEVFQREYRMTQRFMQGGEFYEGIRALLIDKDGKPNWNPASLDEVSGDDVADYFLPLPENELILG</sequence>
<evidence type="ECO:0000256" key="1">
    <source>
        <dbReference type="ARBA" id="ARBA00001709"/>
    </source>
</evidence>
<dbReference type="PANTHER" id="PTHR43176:SF3">
    <property type="entry name" value="3-HYDROXYISOBUTYRYL-COA HYDROLASE, MITOCHONDRIAL"/>
    <property type="match status" value="1"/>
</dbReference>